<dbReference type="Gene3D" id="2.40.30.200">
    <property type="match status" value="1"/>
</dbReference>
<proteinExistence type="predicted"/>
<sequence>MRPNAMSESEMEDFKSDVVNWLMPGIERYLVDSADPYYYFIAEVQDEPEWTEGDGYGTLKVKFTCYPYKIKSDDEFDDVWDSFDFDNDIAQELNFAVKGESKIRVYNASSTSIYPQFELSSTMDITIDGHQVTYGVGRHNDKLLKFAMGWNDIAVKGNGSVKVHFHKEVL</sequence>
<dbReference type="Proteomes" id="UP000018559">
    <property type="component" value="Unassembled WGS sequence"/>
</dbReference>
<comment type="caution">
    <text evidence="1">The sequence shown here is derived from an EMBL/GenBank/DDBJ whole genome shotgun (WGS) entry which is preliminary data.</text>
</comment>
<dbReference type="PATRIC" id="fig|1392007.3.peg.1343"/>
<reference evidence="1 2" key="1">
    <citation type="journal article" date="2014" name="Genome Announc.">
        <title>The Genome of the Predominant Equine Lactobacillus Species, Lactobacillus equi, Is Reflective of Its Lifestyle Adaptations to an Herbivorous Host.</title>
        <authorList>
            <person name="O'Donnell M.M."/>
            <person name="Harris H.M."/>
            <person name="O'Toole P.W."/>
            <person name="Ross R.P."/>
        </authorList>
    </citation>
    <scope>NUCLEOTIDE SEQUENCE [LARGE SCALE GENOMIC DNA]</scope>
    <source>
        <strain evidence="1 2">DPC 6820</strain>
    </source>
</reference>
<keyword evidence="2" id="KW-1185">Reference proteome</keyword>
<protein>
    <submittedName>
        <fullName evidence="1">Phage-related protein, putative</fullName>
    </submittedName>
</protein>
<dbReference type="AlphaFoldDB" id="V7HUI3"/>
<dbReference type="EMBL" id="AWWH01000146">
    <property type="protein sequence ID" value="ETA73854.1"/>
    <property type="molecule type" value="Genomic_DNA"/>
</dbReference>
<evidence type="ECO:0000313" key="1">
    <source>
        <dbReference type="EMBL" id="ETA73854.1"/>
    </source>
</evidence>
<organism evidence="1 2">
    <name type="scientific">Ligilactobacillus equi DPC 6820</name>
    <dbReference type="NCBI Taxonomy" id="1392007"/>
    <lineage>
        <taxon>Bacteria</taxon>
        <taxon>Bacillati</taxon>
        <taxon>Bacillota</taxon>
        <taxon>Bacilli</taxon>
        <taxon>Lactobacillales</taxon>
        <taxon>Lactobacillaceae</taxon>
        <taxon>Ligilactobacillus</taxon>
    </lineage>
</organism>
<accession>V7HUI3</accession>
<name>V7HUI3_9LACO</name>
<evidence type="ECO:0000313" key="2">
    <source>
        <dbReference type="Proteomes" id="UP000018559"/>
    </source>
</evidence>
<gene>
    <name evidence="1" type="ORF">LEQ_2209c</name>
</gene>